<dbReference type="Proteomes" id="UP000326396">
    <property type="component" value="Linkage Group LG5"/>
</dbReference>
<organism evidence="1 2">
    <name type="scientific">Mikania micrantha</name>
    <name type="common">bitter vine</name>
    <dbReference type="NCBI Taxonomy" id="192012"/>
    <lineage>
        <taxon>Eukaryota</taxon>
        <taxon>Viridiplantae</taxon>
        <taxon>Streptophyta</taxon>
        <taxon>Embryophyta</taxon>
        <taxon>Tracheophyta</taxon>
        <taxon>Spermatophyta</taxon>
        <taxon>Magnoliopsida</taxon>
        <taxon>eudicotyledons</taxon>
        <taxon>Gunneridae</taxon>
        <taxon>Pentapetalae</taxon>
        <taxon>asterids</taxon>
        <taxon>campanulids</taxon>
        <taxon>Asterales</taxon>
        <taxon>Asteraceae</taxon>
        <taxon>Asteroideae</taxon>
        <taxon>Heliantheae alliance</taxon>
        <taxon>Eupatorieae</taxon>
        <taxon>Mikania</taxon>
    </lineage>
</organism>
<comment type="caution">
    <text evidence="1">The sequence shown here is derived from an EMBL/GenBank/DDBJ whole genome shotgun (WGS) entry which is preliminary data.</text>
</comment>
<gene>
    <name evidence="1" type="ORF">E3N88_30132</name>
</gene>
<accession>A0A5N6MLN8</accession>
<dbReference type="EMBL" id="SZYD01000015">
    <property type="protein sequence ID" value="KAD3640909.1"/>
    <property type="molecule type" value="Genomic_DNA"/>
</dbReference>
<keyword evidence="2" id="KW-1185">Reference proteome</keyword>
<evidence type="ECO:0000313" key="1">
    <source>
        <dbReference type="EMBL" id="KAD3640909.1"/>
    </source>
</evidence>
<dbReference type="AlphaFoldDB" id="A0A5N6MLN8"/>
<evidence type="ECO:0000313" key="2">
    <source>
        <dbReference type="Proteomes" id="UP000326396"/>
    </source>
</evidence>
<sequence>MRGDQKALIAMQATIYMSNGTVKVEIKAVEDNVHFMAKAKAVTDPSIQVHDEELPTSKEIRRMAQKNELKRLITKGIVGAMLDIIKRVAKAT</sequence>
<name>A0A5N6MLN8_9ASTR</name>
<protein>
    <submittedName>
        <fullName evidence="1">Uncharacterized protein</fullName>
    </submittedName>
</protein>
<reference evidence="1 2" key="1">
    <citation type="submission" date="2019-05" db="EMBL/GenBank/DDBJ databases">
        <title>Mikania micrantha, genome provides insights into the molecular mechanism of rapid growth.</title>
        <authorList>
            <person name="Liu B."/>
        </authorList>
    </citation>
    <scope>NUCLEOTIDE SEQUENCE [LARGE SCALE GENOMIC DNA]</scope>
    <source>
        <strain evidence="1">NLD-2019</strain>
        <tissue evidence="1">Leaf</tissue>
    </source>
</reference>
<proteinExistence type="predicted"/>